<accession>A0AAN7J1W2</accession>
<dbReference type="SMART" id="SM00846">
    <property type="entry name" value="Gp_dh_N"/>
    <property type="match status" value="1"/>
</dbReference>
<dbReference type="PRINTS" id="PR00078">
    <property type="entry name" value="G3PDHDRGNASE"/>
</dbReference>
<evidence type="ECO:0000256" key="2">
    <source>
        <dbReference type="ARBA" id="ARBA00011881"/>
    </source>
</evidence>
<dbReference type="EMBL" id="JAXUIC010000004">
    <property type="protein sequence ID" value="KAK4594927.1"/>
    <property type="molecule type" value="Genomic_DNA"/>
</dbReference>
<dbReference type="InterPro" id="IPR036291">
    <property type="entry name" value="NAD(P)-bd_dom_sf"/>
</dbReference>
<evidence type="ECO:0000313" key="8">
    <source>
        <dbReference type="Proteomes" id="UP001324115"/>
    </source>
</evidence>
<gene>
    <name evidence="7" type="ORF">RGQ29_018599</name>
</gene>
<sequence>MAASTASFIEASSSLSDQFSKATATEIPPTVPRSRTGGKARIGINGFGRIGRLVLRVAISRDDIDVVAVNDPFIDAKYMAYMFKYDSTHGVFKGTIQALDNSTLEINGKQIKVVSKRDPAEIPWGDFGADYVVESSGVFTTIEKASAHKKGDAKKVVISAPSADAPMFVLGVNEKTYNPNMDIVCNASCTTNCLAPLAKVVDEEFGIIEGLMTTVHATTATQKIVDGPSMKDWRGGRGAAQNIIPSSTGAAKAFGKVLPQLNGKLTGRGVNVQPNSRTRHELDTYFFGLGLGLNGFGL</sequence>
<dbReference type="GO" id="GO:0005829">
    <property type="term" value="C:cytosol"/>
    <property type="evidence" value="ECO:0007669"/>
    <property type="project" value="TreeGrafter"/>
</dbReference>
<dbReference type="Pfam" id="PF02800">
    <property type="entry name" value="Gp_dh_C"/>
    <property type="match status" value="1"/>
</dbReference>
<feature type="domain" description="Glyceraldehyde 3-phosphate dehydrogenase NAD(P) binding" evidence="6">
    <location>
        <begin position="40"/>
        <end position="189"/>
    </location>
</feature>
<dbReference type="Pfam" id="PF00044">
    <property type="entry name" value="Gp_dh_N"/>
    <property type="match status" value="1"/>
</dbReference>
<evidence type="ECO:0000256" key="4">
    <source>
        <dbReference type="ARBA" id="ARBA00023027"/>
    </source>
</evidence>
<dbReference type="Gene3D" id="3.40.50.720">
    <property type="entry name" value="NAD(P)-binding Rossmann-like Domain"/>
    <property type="match status" value="1"/>
</dbReference>
<dbReference type="GO" id="GO:0004365">
    <property type="term" value="F:glyceraldehyde-3-phosphate dehydrogenase (NAD+) (phosphorylating) activity"/>
    <property type="evidence" value="ECO:0007669"/>
    <property type="project" value="TreeGrafter"/>
</dbReference>
<dbReference type="GO" id="GO:0051287">
    <property type="term" value="F:NAD binding"/>
    <property type="evidence" value="ECO:0007669"/>
    <property type="project" value="InterPro"/>
</dbReference>
<dbReference type="PROSITE" id="PS00071">
    <property type="entry name" value="GAPDH"/>
    <property type="match status" value="1"/>
</dbReference>
<evidence type="ECO:0000256" key="5">
    <source>
        <dbReference type="RuleBase" id="RU000397"/>
    </source>
</evidence>
<dbReference type="FunFam" id="3.40.50.720:FF:000020">
    <property type="entry name" value="Glyceraldehyde-3-phosphate dehydrogenase"/>
    <property type="match status" value="1"/>
</dbReference>
<dbReference type="CDD" id="cd05214">
    <property type="entry name" value="GAPDH_I_N"/>
    <property type="match status" value="1"/>
</dbReference>
<evidence type="ECO:0000256" key="1">
    <source>
        <dbReference type="ARBA" id="ARBA00007406"/>
    </source>
</evidence>
<evidence type="ECO:0000256" key="3">
    <source>
        <dbReference type="ARBA" id="ARBA00023002"/>
    </source>
</evidence>
<dbReference type="Gene3D" id="3.30.360.10">
    <property type="entry name" value="Dihydrodipicolinate Reductase, domain 2"/>
    <property type="match status" value="1"/>
</dbReference>
<dbReference type="GO" id="GO:0006096">
    <property type="term" value="P:glycolytic process"/>
    <property type="evidence" value="ECO:0007669"/>
    <property type="project" value="TreeGrafter"/>
</dbReference>
<dbReference type="InterPro" id="IPR020830">
    <property type="entry name" value="GlycerAld_3-P_DH_AS"/>
</dbReference>
<reference evidence="7 8" key="1">
    <citation type="journal article" date="2023" name="G3 (Bethesda)">
        <title>A haplotype-resolved chromosome-scale genome for Quercus rubra L. provides insights into the genetics of adaptive traits for red oak species.</title>
        <authorList>
            <person name="Kapoor B."/>
            <person name="Jenkins J."/>
            <person name="Schmutz J."/>
            <person name="Zhebentyayeva T."/>
            <person name="Kuelheim C."/>
            <person name="Coggeshall M."/>
            <person name="Heim C."/>
            <person name="Lasky J.R."/>
            <person name="Leites L."/>
            <person name="Islam-Faridi N."/>
            <person name="Romero-Severson J."/>
            <person name="DeLeo V.L."/>
            <person name="Lucas S.M."/>
            <person name="Lazic D."/>
            <person name="Gailing O."/>
            <person name="Carlson J."/>
            <person name="Staton M."/>
        </authorList>
    </citation>
    <scope>NUCLEOTIDE SEQUENCE [LARGE SCALE GENOMIC DNA]</scope>
    <source>
        <strain evidence="7">Pseudo-F2</strain>
    </source>
</reference>
<evidence type="ECO:0000313" key="7">
    <source>
        <dbReference type="EMBL" id="KAK4594927.1"/>
    </source>
</evidence>
<dbReference type="InterPro" id="IPR020831">
    <property type="entry name" value="GlycerAld/Erythrose_P_DH"/>
</dbReference>
<comment type="similarity">
    <text evidence="1 5">Belongs to the glyceraldehyde-3-phosphate dehydrogenase family.</text>
</comment>
<organism evidence="7 8">
    <name type="scientific">Quercus rubra</name>
    <name type="common">Northern red oak</name>
    <name type="synonym">Quercus borealis</name>
    <dbReference type="NCBI Taxonomy" id="3512"/>
    <lineage>
        <taxon>Eukaryota</taxon>
        <taxon>Viridiplantae</taxon>
        <taxon>Streptophyta</taxon>
        <taxon>Embryophyta</taxon>
        <taxon>Tracheophyta</taxon>
        <taxon>Spermatophyta</taxon>
        <taxon>Magnoliopsida</taxon>
        <taxon>eudicotyledons</taxon>
        <taxon>Gunneridae</taxon>
        <taxon>Pentapetalae</taxon>
        <taxon>rosids</taxon>
        <taxon>fabids</taxon>
        <taxon>Fagales</taxon>
        <taxon>Fagaceae</taxon>
        <taxon>Quercus</taxon>
    </lineage>
</organism>
<dbReference type="PANTHER" id="PTHR10836">
    <property type="entry name" value="GLYCERALDEHYDE 3-PHOSPHATE DEHYDROGENASE"/>
    <property type="match status" value="1"/>
</dbReference>
<dbReference type="SUPFAM" id="SSF55347">
    <property type="entry name" value="Glyceraldehyde-3-phosphate dehydrogenase-like, C-terminal domain"/>
    <property type="match status" value="1"/>
</dbReference>
<comment type="subunit">
    <text evidence="2">Homotetramer.</text>
</comment>
<dbReference type="PANTHER" id="PTHR10836:SF76">
    <property type="entry name" value="GLYCERALDEHYDE-3-PHOSPHATE DEHYDROGENASE-RELATED"/>
    <property type="match status" value="1"/>
</dbReference>
<protein>
    <recommendedName>
        <fullName evidence="6">Glyceraldehyde 3-phosphate dehydrogenase NAD(P) binding domain-containing protein</fullName>
    </recommendedName>
</protein>
<proteinExistence type="inferred from homology"/>
<comment type="caution">
    <text evidence="7">The sequence shown here is derived from an EMBL/GenBank/DDBJ whole genome shotgun (WGS) entry which is preliminary data.</text>
</comment>
<name>A0AAN7J1W2_QUERU</name>
<dbReference type="InterPro" id="IPR020829">
    <property type="entry name" value="GlycerAld_3-P_DH_cat"/>
</dbReference>
<evidence type="ECO:0000259" key="6">
    <source>
        <dbReference type="SMART" id="SM00846"/>
    </source>
</evidence>
<dbReference type="InterPro" id="IPR020828">
    <property type="entry name" value="GlycerAld_3-P_DH_NAD(P)-bd"/>
</dbReference>
<keyword evidence="4" id="KW-0520">NAD</keyword>
<dbReference type="Proteomes" id="UP001324115">
    <property type="component" value="Unassembled WGS sequence"/>
</dbReference>
<dbReference type="SUPFAM" id="SSF51735">
    <property type="entry name" value="NAD(P)-binding Rossmann-fold domains"/>
    <property type="match status" value="1"/>
</dbReference>
<keyword evidence="3" id="KW-0560">Oxidoreductase</keyword>
<dbReference type="AlphaFoldDB" id="A0AAN7J1W2"/>
<keyword evidence="8" id="KW-1185">Reference proteome</keyword>